<dbReference type="AlphaFoldDB" id="A0A7S3Q0J5"/>
<keyword evidence="1" id="KW-0472">Membrane</keyword>
<reference evidence="2" key="1">
    <citation type="submission" date="2021-01" db="EMBL/GenBank/DDBJ databases">
        <authorList>
            <person name="Corre E."/>
            <person name="Pelletier E."/>
            <person name="Niang G."/>
            <person name="Scheremetjew M."/>
            <person name="Finn R."/>
            <person name="Kale V."/>
            <person name="Holt S."/>
            <person name="Cochrane G."/>
            <person name="Meng A."/>
            <person name="Brown T."/>
            <person name="Cohen L."/>
        </authorList>
    </citation>
    <scope>NUCLEOTIDE SEQUENCE</scope>
    <source>
        <strain evidence="2">MM31A-1</strain>
    </source>
</reference>
<keyword evidence="1" id="KW-0812">Transmembrane</keyword>
<dbReference type="EMBL" id="HBIO01008377">
    <property type="protein sequence ID" value="CAE0461552.1"/>
    <property type="molecule type" value="Transcribed_RNA"/>
</dbReference>
<organism evidence="2">
    <name type="scientific">Chaetoceros debilis</name>
    <dbReference type="NCBI Taxonomy" id="122233"/>
    <lineage>
        <taxon>Eukaryota</taxon>
        <taxon>Sar</taxon>
        <taxon>Stramenopiles</taxon>
        <taxon>Ochrophyta</taxon>
        <taxon>Bacillariophyta</taxon>
        <taxon>Coscinodiscophyceae</taxon>
        <taxon>Chaetocerotophycidae</taxon>
        <taxon>Chaetocerotales</taxon>
        <taxon>Chaetocerotaceae</taxon>
        <taxon>Chaetoceros</taxon>
    </lineage>
</organism>
<evidence type="ECO:0000256" key="1">
    <source>
        <dbReference type="SAM" id="Phobius"/>
    </source>
</evidence>
<protein>
    <submittedName>
        <fullName evidence="2">Uncharacterized protein</fullName>
    </submittedName>
</protein>
<gene>
    <name evidence="2" type="ORF">CDEB00056_LOCUS6393</name>
</gene>
<accession>A0A7S3Q0J5</accession>
<sequence length="801" mass="91360">MVFSLRRRRDDQHPTGTVNATFRFRCYFLLLVASVVIILIRTYNDVQIAMEMFTRPSLTQTTLDTEVAFIAPIYGGSDLIPPHGTDPNVHIQLMPTFGKHRPDEDVIFAIANHLTFEEYVLFVMTLRDSGFEGDLVLSTQDVKSMDGDLIRFLKYHSNGGGIIVYDGVIRDNANDSSINPSSNTTAAMVYLKGLYGKKREGNDQFTILDDKRVARNMGVAQFELFWVWSTRYSPSSRMLIIDAHDTFFQENGGFGIGVSKACPLLPTNNSTFTTSRTEPSIIHLYEENQKNAQHKLNKLKDRLMLPVAYKDRLVLQFMHNENILSPSPTHGHQRAMEAYFRAMVRQFDHTQCTVYHCEWAFHNYIYYFGILHSLPEIRKVKNIMQGTGAVNSVGLDVPLNQSEMFNAGTQIVYNRPMGMGLQPSWAVHQYDRDQELNQTITKLKKRLVETLNYDEPAVLQGEPDIDQNLLDAIALMQPALGKHREGENVVIANVPRRFDSKKLAFFLLTAREYGFEGDIVIHIPKLDDSVKFLMEQEDYNIIVYEGEIVPDGHGWKLAKSEIKIIEEQQEGPRPPRSESIVAFELFYILTMKYRRSSRILLVENVETALFQSNPFKEGSCSSFELSLFKEHTTNHNFLTIRTGKSALSEVFHLVMGEAGMTELVELGEKVLTPRAILGHAGLMQQFIAEMLRQVEEFHCYSDGCNWALVNNIWYKTISAAGSEATGGISYKFRTYLQGIGDIHPIPMSEKLTNKFFDAERGIYHNYDQKVIPSVVLDYNLQPSMKTYFEEKAKELIDIAGW</sequence>
<feature type="transmembrane region" description="Helical" evidence="1">
    <location>
        <begin position="26"/>
        <end position="43"/>
    </location>
</feature>
<proteinExistence type="predicted"/>
<evidence type="ECO:0000313" key="2">
    <source>
        <dbReference type="EMBL" id="CAE0461552.1"/>
    </source>
</evidence>
<name>A0A7S3Q0J5_9STRA</name>
<keyword evidence="1" id="KW-1133">Transmembrane helix</keyword>